<sequence length="88" mass="10095">MSVAVRILLSRPRKSWRNSPETGTDRYCFPGSIKLVNLHETVGHKEAESARLGSCAFQVMVDKNDQHTIYYRNSRHNKAKRRRLPAVG</sequence>
<protein>
    <submittedName>
        <fullName evidence="1">Uncharacterized protein</fullName>
    </submittedName>
</protein>
<name>A0A401QA69_SCYTO</name>
<dbReference type="Proteomes" id="UP000288216">
    <property type="component" value="Unassembled WGS sequence"/>
</dbReference>
<proteinExistence type="predicted"/>
<comment type="caution">
    <text evidence="1">The sequence shown here is derived from an EMBL/GenBank/DDBJ whole genome shotgun (WGS) entry which is preliminary data.</text>
</comment>
<organism evidence="1 2">
    <name type="scientific">Scyliorhinus torazame</name>
    <name type="common">Cloudy catshark</name>
    <name type="synonym">Catulus torazame</name>
    <dbReference type="NCBI Taxonomy" id="75743"/>
    <lineage>
        <taxon>Eukaryota</taxon>
        <taxon>Metazoa</taxon>
        <taxon>Chordata</taxon>
        <taxon>Craniata</taxon>
        <taxon>Vertebrata</taxon>
        <taxon>Chondrichthyes</taxon>
        <taxon>Elasmobranchii</taxon>
        <taxon>Galeomorphii</taxon>
        <taxon>Galeoidea</taxon>
        <taxon>Carcharhiniformes</taxon>
        <taxon>Scyliorhinidae</taxon>
        <taxon>Scyliorhinus</taxon>
    </lineage>
</organism>
<accession>A0A401QA69</accession>
<dbReference type="EMBL" id="BFAA01019378">
    <property type="protein sequence ID" value="GCB82278.1"/>
    <property type="molecule type" value="Genomic_DNA"/>
</dbReference>
<keyword evidence="2" id="KW-1185">Reference proteome</keyword>
<evidence type="ECO:0000313" key="1">
    <source>
        <dbReference type="EMBL" id="GCB82278.1"/>
    </source>
</evidence>
<evidence type="ECO:0000313" key="2">
    <source>
        <dbReference type="Proteomes" id="UP000288216"/>
    </source>
</evidence>
<dbReference type="AlphaFoldDB" id="A0A401QA69"/>
<reference evidence="1 2" key="1">
    <citation type="journal article" date="2018" name="Nat. Ecol. Evol.">
        <title>Shark genomes provide insights into elasmobranch evolution and the origin of vertebrates.</title>
        <authorList>
            <person name="Hara Y"/>
            <person name="Yamaguchi K"/>
            <person name="Onimaru K"/>
            <person name="Kadota M"/>
            <person name="Koyanagi M"/>
            <person name="Keeley SD"/>
            <person name="Tatsumi K"/>
            <person name="Tanaka K"/>
            <person name="Motone F"/>
            <person name="Kageyama Y"/>
            <person name="Nozu R"/>
            <person name="Adachi N"/>
            <person name="Nishimura O"/>
            <person name="Nakagawa R"/>
            <person name="Tanegashima C"/>
            <person name="Kiyatake I"/>
            <person name="Matsumoto R"/>
            <person name="Murakumo K"/>
            <person name="Nishida K"/>
            <person name="Terakita A"/>
            <person name="Kuratani S"/>
            <person name="Sato K"/>
            <person name="Hyodo S Kuraku.S."/>
        </authorList>
    </citation>
    <scope>NUCLEOTIDE SEQUENCE [LARGE SCALE GENOMIC DNA]</scope>
</reference>
<gene>
    <name evidence="1" type="ORF">scyTo_0021574</name>
</gene>